<name>A0A369LA49_9ACTN</name>
<evidence type="ECO:0000256" key="1">
    <source>
        <dbReference type="ARBA" id="ARBA00001947"/>
    </source>
</evidence>
<dbReference type="GO" id="GO:0016787">
    <property type="term" value="F:hydrolase activity"/>
    <property type="evidence" value="ECO:0007669"/>
    <property type="project" value="UniProtKB-KW"/>
</dbReference>
<reference evidence="6 7" key="1">
    <citation type="journal article" date="2018" name="Elife">
        <title>Discovery and characterization of a prevalent human gut bacterial enzyme sufficient for the inactivation of a family of plant toxins.</title>
        <authorList>
            <person name="Koppel N."/>
            <person name="Bisanz J.E."/>
            <person name="Pandelia M.E."/>
            <person name="Turnbaugh P.J."/>
            <person name="Balskus E.P."/>
        </authorList>
    </citation>
    <scope>NUCLEOTIDE SEQUENCE [LARGE SCALE GENOMIC DNA]</scope>
    <source>
        <strain evidence="6 7">OB21 GAM31</strain>
    </source>
</reference>
<dbReference type="InterPro" id="IPR051453">
    <property type="entry name" value="MBL_Glyoxalase_II"/>
</dbReference>
<evidence type="ECO:0000256" key="3">
    <source>
        <dbReference type="ARBA" id="ARBA00022801"/>
    </source>
</evidence>
<dbReference type="GO" id="GO:0046872">
    <property type="term" value="F:metal ion binding"/>
    <property type="evidence" value="ECO:0007669"/>
    <property type="project" value="UniProtKB-KW"/>
</dbReference>
<proteinExistence type="predicted"/>
<dbReference type="PANTHER" id="PTHR46233">
    <property type="entry name" value="HYDROXYACYLGLUTATHIONE HYDROLASE GLOC"/>
    <property type="match status" value="1"/>
</dbReference>
<dbReference type="Pfam" id="PF00753">
    <property type="entry name" value="Lactamase_B"/>
    <property type="match status" value="1"/>
</dbReference>
<evidence type="ECO:0000313" key="7">
    <source>
        <dbReference type="Proteomes" id="UP000253975"/>
    </source>
</evidence>
<evidence type="ECO:0000256" key="2">
    <source>
        <dbReference type="ARBA" id="ARBA00022723"/>
    </source>
</evidence>
<accession>A0A369LA49</accession>
<feature type="domain" description="Metallo-beta-lactamase" evidence="5">
    <location>
        <begin position="24"/>
        <end position="241"/>
    </location>
</feature>
<comment type="cofactor">
    <cofactor evidence="1">
        <name>Zn(2+)</name>
        <dbReference type="ChEBI" id="CHEBI:29105"/>
    </cofactor>
</comment>
<evidence type="ECO:0000256" key="4">
    <source>
        <dbReference type="ARBA" id="ARBA00022833"/>
    </source>
</evidence>
<dbReference type="SUPFAM" id="SSF56281">
    <property type="entry name" value="Metallo-hydrolase/oxidoreductase"/>
    <property type="match status" value="1"/>
</dbReference>
<dbReference type="Gene3D" id="3.60.15.10">
    <property type="entry name" value="Ribonuclease Z/Hydroxyacylglutathione hydrolase-like"/>
    <property type="match status" value="1"/>
</dbReference>
<dbReference type="CDD" id="cd06262">
    <property type="entry name" value="metallo-hydrolase-like_MBL-fold"/>
    <property type="match status" value="1"/>
</dbReference>
<dbReference type="RefSeq" id="WP_114616046.1">
    <property type="nucleotide sequence ID" value="NZ_PPTO01000014.1"/>
</dbReference>
<sequence>MDKVFSNPDVYCVRVPFVNLGSGESNCYIVRDGGDCLVVDPGAANEVGMRRVRNALFELGVPLGECKVFLTHTHFDHAESTRVLFPEGTCVYVSEVGFEERSPIRAEAARELFVRRMLKMGATLADAEEYSRNDYEPTFLPAGAFDYRFVREGDEVHVGRFAFDVVEVPGHTLDLVCLVGRDGAPSFTGDEVIFGTTPSVDAPFDGEDALALYMEGLGLSGDGSQRLALWRSDGKRVFGASGMQSERFGEKRFFGSGGRQLHVPRGARVQESDELQLGRVDARVQMADGAVGAGVHEHDDYRPHGDDGEWLQHVHWTLPGHGEGFGGQTLRSRAADIVSRKLRHCDRMVATARECPGIGGEELARRSLTQKDEAAWRAAPSISRYYSMLEAFVGVRYLENQGKLRREEVDGTWRFYAC</sequence>
<dbReference type="AlphaFoldDB" id="A0A369LA49"/>
<organism evidence="6 7">
    <name type="scientific">Slackia isoflavoniconvertens</name>
    <dbReference type="NCBI Taxonomy" id="572010"/>
    <lineage>
        <taxon>Bacteria</taxon>
        <taxon>Bacillati</taxon>
        <taxon>Actinomycetota</taxon>
        <taxon>Coriobacteriia</taxon>
        <taxon>Eggerthellales</taxon>
        <taxon>Eggerthellaceae</taxon>
        <taxon>Slackia</taxon>
    </lineage>
</organism>
<evidence type="ECO:0000259" key="5">
    <source>
        <dbReference type="SMART" id="SM00849"/>
    </source>
</evidence>
<comment type="caution">
    <text evidence="6">The sequence shown here is derived from an EMBL/GenBank/DDBJ whole genome shotgun (WGS) entry which is preliminary data.</text>
</comment>
<protein>
    <recommendedName>
        <fullName evidence="5">Metallo-beta-lactamase domain-containing protein</fullName>
    </recommendedName>
</protein>
<dbReference type="SMART" id="SM00849">
    <property type="entry name" value="Lactamase_B"/>
    <property type="match status" value="1"/>
</dbReference>
<gene>
    <name evidence="6" type="ORF">C1881_08185</name>
</gene>
<evidence type="ECO:0000313" key="6">
    <source>
        <dbReference type="EMBL" id="RDB56503.1"/>
    </source>
</evidence>
<keyword evidence="2" id="KW-0479">Metal-binding</keyword>
<dbReference type="Proteomes" id="UP000253975">
    <property type="component" value="Unassembled WGS sequence"/>
</dbReference>
<dbReference type="InterPro" id="IPR036866">
    <property type="entry name" value="RibonucZ/Hydroxyglut_hydro"/>
</dbReference>
<keyword evidence="4" id="KW-0862">Zinc</keyword>
<dbReference type="PANTHER" id="PTHR46233:SF3">
    <property type="entry name" value="HYDROXYACYLGLUTATHIONE HYDROLASE GLOC"/>
    <property type="match status" value="1"/>
</dbReference>
<dbReference type="EMBL" id="PPTO01000014">
    <property type="protein sequence ID" value="RDB56503.1"/>
    <property type="molecule type" value="Genomic_DNA"/>
</dbReference>
<dbReference type="InterPro" id="IPR001279">
    <property type="entry name" value="Metallo-B-lactamas"/>
</dbReference>
<keyword evidence="3" id="KW-0378">Hydrolase</keyword>